<dbReference type="AlphaFoldDB" id="A0A3R9EVY0"/>
<gene>
    <name evidence="2" type="ORF">EIY87_10215</name>
</gene>
<organism evidence="2 3">
    <name type="scientific">Amycolatopsis eburnea</name>
    <dbReference type="NCBI Taxonomy" id="2267691"/>
    <lineage>
        <taxon>Bacteria</taxon>
        <taxon>Bacillati</taxon>
        <taxon>Actinomycetota</taxon>
        <taxon>Actinomycetes</taxon>
        <taxon>Pseudonocardiales</taxon>
        <taxon>Pseudonocardiaceae</taxon>
        <taxon>Amycolatopsis</taxon>
    </lineage>
</organism>
<proteinExistence type="predicted"/>
<feature type="compositionally biased region" description="Basic and acidic residues" evidence="1">
    <location>
        <begin position="301"/>
        <end position="312"/>
    </location>
</feature>
<sequence length="326" mass="32797">MTVTTGRPAPTAAAAGRWTARLLVVGGLLLLAFLLSAALDRAEAGSPCDRVVGFLTSAAVDARCGGAGAAAPSPRKVVGVVEDTVRSVAPVVRDTAQPLVDTVGDIPPRPSRVPDGGGARDRATPRRDAGPAAGHPVRAPSSAATRTDLAGACGDVAAAKIDLVRARGGVVAAKTHAARACCGVAATRRPAVPACGSVTAAKLRPVPACDTTAAAKPRPVPACDTTAAAKPRPVPACDTTAAAKSGPRRACGTTAPPRTAPHRWSPPCPAPAWHGQGGALPETGGFPGAVLSRTPAPPDPARAHRWDPARDATRRHRPARPVFSPD</sequence>
<comment type="caution">
    <text evidence="2">The sequence shown here is derived from an EMBL/GenBank/DDBJ whole genome shotgun (WGS) entry which is preliminary data.</text>
</comment>
<dbReference type="RefSeq" id="WP_125307413.1">
    <property type="nucleotide sequence ID" value="NZ_RSEC01000032.1"/>
</dbReference>
<keyword evidence="3" id="KW-1185">Reference proteome</keyword>
<protein>
    <submittedName>
        <fullName evidence="2">Uncharacterized protein</fullName>
    </submittedName>
</protein>
<feature type="region of interest" description="Disordered" evidence="1">
    <location>
        <begin position="100"/>
        <end position="144"/>
    </location>
</feature>
<feature type="region of interest" description="Disordered" evidence="1">
    <location>
        <begin position="226"/>
        <end position="326"/>
    </location>
</feature>
<reference evidence="2 3" key="1">
    <citation type="submission" date="2018-12" db="EMBL/GenBank/DDBJ databases">
        <title>Amycolatopsis eburnea sp. nov. actinomycete associate with arbuscular mycorrhiza fungal spore.</title>
        <authorList>
            <person name="Lumyong S."/>
            <person name="Chaiya L."/>
        </authorList>
    </citation>
    <scope>NUCLEOTIDE SEQUENCE [LARGE SCALE GENOMIC DNA]</scope>
    <source>
        <strain evidence="2 3">GLM-1</strain>
    </source>
</reference>
<feature type="compositionally biased region" description="Basic and acidic residues" evidence="1">
    <location>
        <begin position="118"/>
        <end position="129"/>
    </location>
</feature>
<dbReference type="Proteomes" id="UP000267081">
    <property type="component" value="Unassembled WGS sequence"/>
</dbReference>
<evidence type="ECO:0000313" key="3">
    <source>
        <dbReference type="Proteomes" id="UP000267081"/>
    </source>
</evidence>
<dbReference type="EMBL" id="RSEC01000032">
    <property type="protein sequence ID" value="RSD22166.1"/>
    <property type="molecule type" value="Genomic_DNA"/>
</dbReference>
<evidence type="ECO:0000313" key="2">
    <source>
        <dbReference type="EMBL" id="RSD22166.1"/>
    </source>
</evidence>
<accession>A0A3R9EVY0</accession>
<name>A0A3R9EVY0_9PSEU</name>
<evidence type="ECO:0000256" key="1">
    <source>
        <dbReference type="SAM" id="MobiDB-lite"/>
    </source>
</evidence>